<organism evidence="1 2">
    <name type="scientific">Haloarcula vallismortis</name>
    <name type="common">Halobacterium vallismortis</name>
    <dbReference type="NCBI Taxonomy" id="28442"/>
    <lineage>
        <taxon>Archaea</taxon>
        <taxon>Methanobacteriati</taxon>
        <taxon>Methanobacteriota</taxon>
        <taxon>Stenosarchaea group</taxon>
        <taxon>Halobacteria</taxon>
        <taxon>Halobacteriales</taxon>
        <taxon>Haloarculaceae</taxon>
        <taxon>Haloarcula</taxon>
    </lineage>
</organism>
<gene>
    <name evidence="1" type="ORF">SAMN05443574_12310</name>
</gene>
<dbReference type="Proteomes" id="UP000182573">
    <property type="component" value="Unassembled WGS sequence"/>
</dbReference>
<name>A0A1H3A9Y0_HALVA</name>
<reference evidence="1 2" key="1">
    <citation type="submission" date="2016-10" db="EMBL/GenBank/DDBJ databases">
        <authorList>
            <person name="de Groot N.N."/>
        </authorList>
    </citation>
    <scope>NUCLEOTIDE SEQUENCE [LARGE SCALE GENOMIC DNA]</scope>
    <source>
        <strain evidence="1 2">DSM 3756</strain>
    </source>
</reference>
<dbReference type="AlphaFoldDB" id="A0A1H3A9Y0"/>
<protein>
    <submittedName>
        <fullName evidence="1">Uncharacterized protein</fullName>
    </submittedName>
</protein>
<sequence>MVQQAISEMEATCAFLGCSGGGDRMAEFFELGWVVGHYKNKASFDGDDYPEERGANQLNKMRKIAESSDAYLCSLRVGADFDVPSERDVSTDQRKIGIIEPKTTPMYVFKEPDGNYRKFPLGNETKARKEFDESGADYLYKMVPLSETKTIEGDRYRLNEYETPNTFSPWGSFSGQVRALYKGKDQPKMDPTSYTSDQTELVCAEYLRLEHPRFFPLMETGGATGTNMTVDILGVADRTVIIGEVKNREGVDGEVIEDLRQYGDGEKKAYYFCRGGGTAEEVTVVDLNSVLERLSESYYDDMLERMTTHT</sequence>
<proteinExistence type="predicted"/>
<dbReference type="EMBL" id="FNOF01000023">
    <property type="protein sequence ID" value="SDX26542.1"/>
    <property type="molecule type" value="Genomic_DNA"/>
</dbReference>
<dbReference type="RefSeq" id="WP_004517775.1">
    <property type="nucleotide sequence ID" value="NZ_FNOF01000023.1"/>
</dbReference>
<accession>A0A1H3A9Y0</accession>
<dbReference type="STRING" id="28442.SAMN05443574_12310"/>
<evidence type="ECO:0000313" key="1">
    <source>
        <dbReference type="EMBL" id="SDX26542.1"/>
    </source>
</evidence>
<evidence type="ECO:0000313" key="2">
    <source>
        <dbReference type="Proteomes" id="UP000182573"/>
    </source>
</evidence>